<name>A0ACB9R5L7_9MYRT</name>
<reference evidence="2" key="1">
    <citation type="journal article" date="2023" name="Front. Plant Sci.">
        <title>Chromosomal-level genome assembly of Melastoma candidum provides insights into trichome evolution.</title>
        <authorList>
            <person name="Zhong Y."/>
            <person name="Wu W."/>
            <person name="Sun C."/>
            <person name="Zou P."/>
            <person name="Liu Y."/>
            <person name="Dai S."/>
            <person name="Zhou R."/>
        </authorList>
    </citation>
    <scope>NUCLEOTIDE SEQUENCE [LARGE SCALE GENOMIC DNA]</scope>
</reference>
<dbReference type="Proteomes" id="UP001057402">
    <property type="component" value="Chromosome 4"/>
</dbReference>
<comment type="caution">
    <text evidence="1">The sequence shown here is derived from an EMBL/GenBank/DDBJ whole genome shotgun (WGS) entry which is preliminary data.</text>
</comment>
<sequence>MGMKRKSGVANGLDEVDRSLYTSFCTVANSLSQLYTQSMNHQRLSFQAGERHSLDKLYQWILRQQEDGARVSTVDIISYLQNELDYGPEDSQVSPRVPFHPQISQITVPTSNPSLPILSSSSVPATTPRQAAGQGDHHQGKNLVFSYSLSSHVRRTLQHYQPQGEIRSTEGNKPQTREANPTSSNDSSMDMHAESPGHDSHY</sequence>
<protein>
    <submittedName>
        <fullName evidence="1">Uncharacterized protein</fullName>
    </submittedName>
</protein>
<organism evidence="1 2">
    <name type="scientific">Melastoma candidum</name>
    <dbReference type="NCBI Taxonomy" id="119954"/>
    <lineage>
        <taxon>Eukaryota</taxon>
        <taxon>Viridiplantae</taxon>
        <taxon>Streptophyta</taxon>
        <taxon>Embryophyta</taxon>
        <taxon>Tracheophyta</taxon>
        <taxon>Spermatophyta</taxon>
        <taxon>Magnoliopsida</taxon>
        <taxon>eudicotyledons</taxon>
        <taxon>Gunneridae</taxon>
        <taxon>Pentapetalae</taxon>
        <taxon>rosids</taxon>
        <taxon>malvids</taxon>
        <taxon>Myrtales</taxon>
        <taxon>Melastomataceae</taxon>
        <taxon>Melastomatoideae</taxon>
        <taxon>Melastomateae</taxon>
        <taxon>Melastoma</taxon>
    </lineage>
</organism>
<proteinExistence type="predicted"/>
<gene>
    <name evidence="1" type="ORF">MLD38_012195</name>
</gene>
<keyword evidence="2" id="KW-1185">Reference proteome</keyword>
<accession>A0ACB9R5L7</accession>
<evidence type="ECO:0000313" key="2">
    <source>
        <dbReference type="Proteomes" id="UP001057402"/>
    </source>
</evidence>
<dbReference type="EMBL" id="CM042883">
    <property type="protein sequence ID" value="KAI4374170.1"/>
    <property type="molecule type" value="Genomic_DNA"/>
</dbReference>
<evidence type="ECO:0000313" key="1">
    <source>
        <dbReference type="EMBL" id="KAI4374170.1"/>
    </source>
</evidence>